<evidence type="ECO:0000313" key="1">
    <source>
        <dbReference type="Proteomes" id="UP000887579"/>
    </source>
</evidence>
<dbReference type="WBParaSite" id="ES5_v2.g17761.t1">
    <property type="protein sequence ID" value="ES5_v2.g17761.t1"/>
    <property type="gene ID" value="ES5_v2.g17761"/>
</dbReference>
<reference evidence="2" key="1">
    <citation type="submission" date="2022-11" db="UniProtKB">
        <authorList>
            <consortium name="WormBaseParasite"/>
        </authorList>
    </citation>
    <scope>IDENTIFICATION</scope>
</reference>
<proteinExistence type="predicted"/>
<sequence>MIPPFDYNMFNLIAASTSDYGRGVNRGRRERITYTRKQLEILEDMFRQTHYPDVFKRENLSALLGIPEGRIQVWFKNRRARYRQTNRNPFHSNNTSMDNEDLKIAKTELPEIHRSPSQATPGSSSSSSIDSSLSNQSISSPSSIIGIPKIEATYDDYKQHQQQQLPFNPAGFDNLKDFYSMQIPMNGNFWQTPNWQNPSSYYPVPYPTTYHSSIPTTNPASFYGYPQASAATAAAMQQSYQQFYPSYPVGNPGYPEVKEDAEETVLSKPK</sequence>
<name>A0AC34FKK9_9BILA</name>
<accession>A0AC34FKK9</accession>
<organism evidence="1 2">
    <name type="scientific">Panagrolaimus sp. ES5</name>
    <dbReference type="NCBI Taxonomy" id="591445"/>
    <lineage>
        <taxon>Eukaryota</taxon>
        <taxon>Metazoa</taxon>
        <taxon>Ecdysozoa</taxon>
        <taxon>Nematoda</taxon>
        <taxon>Chromadorea</taxon>
        <taxon>Rhabditida</taxon>
        <taxon>Tylenchina</taxon>
        <taxon>Panagrolaimomorpha</taxon>
        <taxon>Panagrolaimoidea</taxon>
        <taxon>Panagrolaimidae</taxon>
        <taxon>Panagrolaimus</taxon>
    </lineage>
</organism>
<evidence type="ECO:0000313" key="2">
    <source>
        <dbReference type="WBParaSite" id="ES5_v2.g17761.t1"/>
    </source>
</evidence>
<protein>
    <submittedName>
        <fullName evidence="2">Homeobox domain-containing protein</fullName>
    </submittedName>
</protein>
<dbReference type="Proteomes" id="UP000887579">
    <property type="component" value="Unplaced"/>
</dbReference>